<reference evidence="1" key="1">
    <citation type="submission" date="2021-01" db="EMBL/GenBank/DDBJ databases">
        <authorList>
            <consortium name="Genoscope - CEA"/>
            <person name="William W."/>
        </authorList>
    </citation>
    <scope>NUCLEOTIDE SEQUENCE</scope>
</reference>
<organism evidence="1 2">
    <name type="scientific">Paramecium primaurelia</name>
    <dbReference type="NCBI Taxonomy" id="5886"/>
    <lineage>
        <taxon>Eukaryota</taxon>
        <taxon>Sar</taxon>
        <taxon>Alveolata</taxon>
        <taxon>Ciliophora</taxon>
        <taxon>Intramacronucleata</taxon>
        <taxon>Oligohymenophorea</taxon>
        <taxon>Peniculida</taxon>
        <taxon>Parameciidae</taxon>
        <taxon>Paramecium</taxon>
    </lineage>
</organism>
<evidence type="ECO:0000313" key="1">
    <source>
        <dbReference type="EMBL" id="CAD8080914.1"/>
    </source>
</evidence>
<accession>A0A8S1N1F7</accession>
<sequence>MIDFNKKIVFQDLKLTFTNILKIDLFSKLLQFYISKSFHSFQLSLKFKWIEFLLKKRNHLKIIVKFYEEGA</sequence>
<dbReference type="EMBL" id="CAJJDM010000066">
    <property type="protein sequence ID" value="CAD8080914.1"/>
    <property type="molecule type" value="Genomic_DNA"/>
</dbReference>
<gene>
    <name evidence="1" type="ORF">PPRIM_AZ9-3.1.T0640228</name>
</gene>
<name>A0A8S1N1F7_PARPR</name>
<dbReference type="Proteomes" id="UP000688137">
    <property type="component" value="Unassembled WGS sequence"/>
</dbReference>
<evidence type="ECO:0000313" key="2">
    <source>
        <dbReference type="Proteomes" id="UP000688137"/>
    </source>
</evidence>
<keyword evidence="2" id="KW-1185">Reference proteome</keyword>
<proteinExistence type="predicted"/>
<protein>
    <submittedName>
        <fullName evidence="1">Uncharacterized protein</fullName>
    </submittedName>
</protein>
<dbReference type="AlphaFoldDB" id="A0A8S1N1F7"/>
<comment type="caution">
    <text evidence="1">The sequence shown here is derived from an EMBL/GenBank/DDBJ whole genome shotgun (WGS) entry which is preliminary data.</text>
</comment>